<dbReference type="Pfam" id="PF00636">
    <property type="entry name" value="Ribonuclease_3"/>
    <property type="match status" value="1"/>
</dbReference>
<keyword evidence="7" id="KW-1185">Reference proteome</keyword>
<evidence type="ECO:0000256" key="1">
    <source>
        <dbReference type="ARBA" id="ARBA00022884"/>
    </source>
</evidence>
<proteinExistence type="predicted"/>
<keyword evidence="1 2" id="KW-0694">RNA-binding</keyword>
<dbReference type="InterPro" id="IPR000999">
    <property type="entry name" value="RNase_III_dom"/>
</dbReference>
<sequence>MSNRNEPINNAAISVITHCASKLQSSMKEILRRGITSQELDNILVTLPEGDKRKGMFSSREFKIAVLIKTLYEQGRMSTIDNILSCDDFDLKKAIGDRSSAKTFKVSDADSESGDVKEFIARNHSKFPPPLPSTINSKELKDQLHGVSRSGLSSMRLVFLGTSVLTSLITSILWEWFPSYGQDGLTKLTQYLIKNSQLTKWCRVCNLTMFLPDEDTITHLDSQVLIDTFKAYVGALSIESKGEYSNIIQWLKILCIPALKTFIDSNENMESLDDSQAVTYAARPAFQQRSTPEAQSLVGAPMPPLVESQQLHLNGAPVIITDNSAVRSNIMGELYAMIGTSADRPRYEITPKQGPYGVNYFYCVLSIDNVFLGSGSASNSKLAKRLAAQDALDNNYDLVLKYQIPTKKKRSYAIIPQPVYNANNDSQFGTGYRLNEQDPYKRRRTEEGF</sequence>
<dbReference type="Pfam" id="PF00035">
    <property type="entry name" value="dsrm"/>
    <property type="match status" value="1"/>
</dbReference>
<name>A0AAV5QT96_9ASCO</name>
<gene>
    <name evidence="6" type="ORF">DASC09_053090</name>
</gene>
<dbReference type="GeneID" id="90075959"/>
<dbReference type="PROSITE" id="PS50137">
    <property type="entry name" value="DS_RBD"/>
    <property type="match status" value="1"/>
</dbReference>
<dbReference type="SUPFAM" id="SSF69065">
    <property type="entry name" value="RNase III domain-like"/>
    <property type="match status" value="1"/>
</dbReference>
<reference evidence="6 7" key="1">
    <citation type="journal article" date="2023" name="Elife">
        <title>Identification of key yeast species and microbe-microbe interactions impacting larval growth of Drosophila in the wild.</title>
        <authorList>
            <person name="Mure A."/>
            <person name="Sugiura Y."/>
            <person name="Maeda R."/>
            <person name="Honda K."/>
            <person name="Sakurai N."/>
            <person name="Takahashi Y."/>
            <person name="Watada M."/>
            <person name="Katoh T."/>
            <person name="Gotoh A."/>
            <person name="Gotoh Y."/>
            <person name="Taniguchi I."/>
            <person name="Nakamura K."/>
            <person name="Hayashi T."/>
            <person name="Katayama T."/>
            <person name="Uemura T."/>
            <person name="Hattori Y."/>
        </authorList>
    </citation>
    <scope>NUCLEOTIDE SEQUENCE [LARGE SCALE GENOMIC DNA]</scope>
    <source>
        <strain evidence="6 7">SC-9</strain>
    </source>
</reference>
<dbReference type="RefSeq" id="XP_064854980.1">
    <property type="nucleotide sequence ID" value="XM_064998908.1"/>
</dbReference>
<dbReference type="SUPFAM" id="SSF54768">
    <property type="entry name" value="dsRNA-binding domain-like"/>
    <property type="match status" value="1"/>
</dbReference>
<dbReference type="GO" id="GO:0003723">
    <property type="term" value="F:RNA binding"/>
    <property type="evidence" value="ECO:0007669"/>
    <property type="project" value="UniProtKB-UniRule"/>
</dbReference>
<dbReference type="SMART" id="SM00358">
    <property type="entry name" value="DSRM"/>
    <property type="match status" value="1"/>
</dbReference>
<evidence type="ECO:0000259" key="5">
    <source>
        <dbReference type="PROSITE" id="PS50142"/>
    </source>
</evidence>
<accession>A0AAV5QT96</accession>
<dbReference type="InterPro" id="IPR036389">
    <property type="entry name" value="RNase_III_sf"/>
</dbReference>
<organism evidence="6 7">
    <name type="scientific">Saccharomycopsis crataegensis</name>
    <dbReference type="NCBI Taxonomy" id="43959"/>
    <lineage>
        <taxon>Eukaryota</taxon>
        <taxon>Fungi</taxon>
        <taxon>Dikarya</taxon>
        <taxon>Ascomycota</taxon>
        <taxon>Saccharomycotina</taxon>
        <taxon>Saccharomycetes</taxon>
        <taxon>Saccharomycopsidaceae</taxon>
        <taxon>Saccharomycopsis</taxon>
    </lineage>
</organism>
<dbReference type="PROSITE" id="PS50142">
    <property type="entry name" value="RNASE_3_2"/>
    <property type="match status" value="1"/>
</dbReference>
<comment type="caution">
    <text evidence="6">The sequence shown here is derived from an EMBL/GenBank/DDBJ whole genome shotgun (WGS) entry which is preliminary data.</text>
</comment>
<evidence type="ECO:0000259" key="4">
    <source>
        <dbReference type="PROSITE" id="PS50137"/>
    </source>
</evidence>
<dbReference type="GO" id="GO:0004525">
    <property type="term" value="F:ribonuclease III activity"/>
    <property type="evidence" value="ECO:0007669"/>
    <property type="project" value="InterPro"/>
</dbReference>
<dbReference type="SMART" id="SM00535">
    <property type="entry name" value="RIBOc"/>
    <property type="match status" value="1"/>
</dbReference>
<protein>
    <recommendedName>
        <fullName evidence="8">DRBM domain-containing protein</fullName>
    </recommendedName>
</protein>
<dbReference type="AlphaFoldDB" id="A0AAV5QT96"/>
<evidence type="ECO:0000256" key="2">
    <source>
        <dbReference type="PROSITE-ProRule" id="PRU00266"/>
    </source>
</evidence>
<dbReference type="InterPro" id="IPR014720">
    <property type="entry name" value="dsRBD_dom"/>
</dbReference>
<dbReference type="Proteomes" id="UP001360560">
    <property type="component" value="Unassembled WGS sequence"/>
</dbReference>
<dbReference type="Gene3D" id="3.30.160.20">
    <property type="match status" value="1"/>
</dbReference>
<dbReference type="GO" id="GO:0006396">
    <property type="term" value="P:RNA processing"/>
    <property type="evidence" value="ECO:0007669"/>
    <property type="project" value="InterPro"/>
</dbReference>
<evidence type="ECO:0008006" key="8">
    <source>
        <dbReference type="Google" id="ProtNLM"/>
    </source>
</evidence>
<evidence type="ECO:0000313" key="7">
    <source>
        <dbReference type="Proteomes" id="UP001360560"/>
    </source>
</evidence>
<evidence type="ECO:0000313" key="6">
    <source>
        <dbReference type="EMBL" id="GMM37984.1"/>
    </source>
</evidence>
<dbReference type="EMBL" id="BTFZ01000013">
    <property type="protein sequence ID" value="GMM37984.1"/>
    <property type="molecule type" value="Genomic_DNA"/>
</dbReference>
<dbReference type="CDD" id="cd00593">
    <property type="entry name" value="RIBOc"/>
    <property type="match status" value="1"/>
</dbReference>
<feature type="region of interest" description="Disordered" evidence="3">
    <location>
        <begin position="426"/>
        <end position="449"/>
    </location>
</feature>
<dbReference type="Gene3D" id="1.10.1520.10">
    <property type="entry name" value="Ribonuclease III domain"/>
    <property type="match status" value="1"/>
</dbReference>
<feature type="compositionally biased region" description="Basic and acidic residues" evidence="3">
    <location>
        <begin position="435"/>
        <end position="449"/>
    </location>
</feature>
<evidence type="ECO:0000256" key="3">
    <source>
        <dbReference type="SAM" id="MobiDB-lite"/>
    </source>
</evidence>
<feature type="domain" description="DRBM" evidence="4">
    <location>
        <begin position="329"/>
        <end position="397"/>
    </location>
</feature>
<feature type="domain" description="RNase III" evidence="5">
    <location>
        <begin position="156"/>
        <end position="241"/>
    </location>
</feature>